<comment type="caution">
    <text evidence="1">The sequence shown here is derived from an EMBL/GenBank/DDBJ whole genome shotgun (WGS) entry which is preliminary data.</text>
</comment>
<keyword evidence="2" id="KW-1185">Reference proteome</keyword>
<feature type="non-terminal residue" evidence="1">
    <location>
        <position position="1"/>
    </location>
</feature>
<accession>A0ACA9R0Q8</accession>
<feature type="non-terminal residue" evidence="1">
    <location>
        <position position="103"/>
    </location>
</feature>
<reference evidence="1" key="1">
    <citation type="submission" date="2021-06" db="EMBL/GenBank/DDBJ databases">
        <authorList>
            <person name="Kallberg Y."/>
            <person name="Tangrot J."/>
            <person name="Rosling A."/>
        </authorList>
    </citation>
    <scope>NUCLEOTIDE SEQUENCE</scope>
    <source>
        <strain evidence="1">CL356</strain>
    </source>
</reference>
<organism evidence="1 2">
    <name type="scientific">Acaulospora colombiana</name>
    <dbReference type="NCBI Taxonomy" id="27376"/>
    <lineage>
        <taxon>Eukaryota</taxon>
        <taxon>Fungi</taxon>
        <taxon>Fungi incertae sedis</taxon>
        <taxon>Mucoromycota</taxon>
        <taxon>Glomeromycotina</taxon>
        <taxon>Glomeromycetes</taxon>
        <taxon>Diversisporales</taxon>
        <taxon>Acaulosporaceae</taxon>
        <taxon>Acaulospora</taxon>
    </lineage>
</organism>
<evidence type="ECO:0000313" key="2">
    <source>
        <dbReference type="Proteomes" id="UP000789525"/>
    </source>
</evidence>
<dbReference type="Proteomes" id="UP000789525">
    <property type="component" value="Unassembled WGS sequence"/>
</dbReference>
<name>A0ACA9R0Q8_9GLOM</name>
<dbReference type="EMBL" id="CAJVPT010065380">
    <property type="protein sequence ID" value="CAG8771762.1"/>
    <property type="molecule type" value="Genomic_DNA"/>
</dbReference>
<protein>
    <submittedName>
        <fullName evidence="1">1942_t:CDS:1</fullName>
    </submittedName>
</protein>
<evidence type="ECO:0000313" key="1">
    <source>
        <dbReference type="EMBL" id="CAG8771762.1"/>
    </source>
</evidence>
<proteinExistence type="predicted"/>
<gene>
    <name evidence="1" type="ORF">ACOLOM_LOCUS13836</name>
</gene>
<sequence length="103" mass="11133">FREKLSGSPVGGVSKRVHSAFATPKKMATTPVDNKRQRTSSNVFSMSDEALAGRYQFSKEHGVGNWGSVWLALDKKSASSADDQKKVAIKVVHRSKTAAAAVR</sequence>